<dbReference type="PANTHER" id="PTHR38779:SF2">
    <property type="entry name" value="TYPE II SECRETION SYSTEM PROTEIN I-RELATED"/>
    <property type="match status" value="1"/>
</dbReference>
<name>A0AA41UPL0_9BACT</name>
<comment type="subcellular location">
    <subcellularLocation>
        <location evidence="1">Cell inner membrane</location>
        <topology evidence="1">Single-pass membrane protein</topology>
    </subcellularLocation>
</comment>
<keyword evidence="11" id="KW-1185">Reference proteome</keyword>
<reference evidence="10" key="1">
    <citation type="submission" date="2022-04" db="EMBL/GenBank/DDBJ databases">
        <title>Desulfatitalea alkaliphila sp. nov., a novel anaerobic sulfate-reducing bacterium isolated from terrestrial mud volcano, Taman Peninsula, Russia.</title>
        <authorList>
            <person name="Khomyakova M.A."/>
            <person name="Merkel A.Y."/>
            <person name="Slobodkin A.I."/>
        </authorList>
    </citation>
    <scope>NUCLEOTIDE SEQUENCE</scope>
    <source>
        <strain evidence="10">M08but</strain>
    </source>
</reference>
<dbReference type="PANTHER" id="PTHR38779">
    <property type="entry name" value="TYPE II SECRETION SYSTEM PROTEIN I-RELATED"/>
    <property type="match status" value="1"/>
</dbReference>
<evidence type="ECO:0000256" key="3">
    <source>
        <dbReference type="ARBA" id="ARBA00022475"/>
    </source>
</evidence>
<sequence length="143" mass="16156">MALLLIRHPSEPAATLTRPANSGGFTLIEVLVALTILTVALTSIYRLQSDTFRMSDDTRFYTLAPMLAQQKLSEIERQGLSLAAGGSGDFGQDLPGYAWSLQIEDAQSDLIKNPKHHLIRLDLEITRDEIRRYTLRTYRFYVD</sequence>
<evidence type="ECO:0000256" key="6">
    <source>
        <dbReference type="ARBA" id="ARBA00022692"/>
    </source>
</evidence>
<evidence type="ECO:0000313" key="11">
    <source>
        <dbReference type="Proteomes" id="UP001165427"/>
    </source>
</evidence>
<dbReference type="AlphaFoldDB" id="A0AA41UPL0"/>
<keyword evidence="7 9" id="KW-1133">Transmembrane helix</keyword>
<evidence type="ECO:0000256" key="1">
    <source>
        <dbReference type="ARBA" id="ARBA00004377"/>
    </source>
</evidence>
<accession>A0AA41UPL0</accession>
<protein>
    <submittedName>
        <fullName evidence="10">Prepilin-type N-terminal cleavage/methylation domain-containing protein</fullName>
    </submittedName>
</protein>
<comment type="caution">
    <text evidence="10">The sequence shown here is derived from an EMBL/GenBank/DDBJ whole genome shotgun (WGS) entry which is preliminary data.</text>
</comment>
<dbReference type="Proteomes" id="UP001165427">
    <property type="component" value="Unassembled WGS sequence"/>
</dbReference>
<dbReference type="PROSITE" id="PS00409">
    <property type="entry name" value="PROKAR_NTER_METHYL"/>
    <property type="match status" value="1"/>
</dbReference>
<keyword evidence="3" id="KW-1003">Cell membrane</keyword>
<proteinExistence type="inferred from homology"/>
<comment type="similarity">
    <text evidence="2">Belongs to the GSP I family.</text>
</comment>
<evidence type="ECO:0000313" key="10">
    <source>
        <dbReference type="EMBL" id="MCJ8500578.1"/>
    </source>
</evidence>
<keyword evidence="5" id="KW-0997">Cell inner membrane</keyword>
<dbReference type="InterPro" id="IPR012902">
    <property type="entry name" value="N_methyl_site"/>
</dbReference>
<organism evidence="10 11">
    <name type="scientific">Desulfatitalea alkaliphila</name>
    <dbReference type="NCBI Taxonomy" id="2929485"/>
    <lineage>
        <taxon>Bacteria</taxon>
        <taxon>Pseudomonadati</taxon>
        <taxon>Thermodesulfobacteriota</taxon>
        <taxon>Desulfobacteria</taxon>
        <taxon>Desulfobacterales</taxon>
        <taxon>Desulfosarcinaceae</taxon>
        <taxon>Desulfatitalea</taxon>
    </lineage>
</organism>
<dbReference type="GO" id="GO:0015627">
    <property type="term" value="C:type II protein secretion system complex"/>
    <property type="evidence" value="ECO:0007669"/>
    <property type="project" value="InterPro"/>
</dbReference>
<dbReference type="Pfam" id="PF07963">
    <property type="entry name" value="N_methyl"/>
    <property type="match status" value="1"/>
</dbReference>
<evidence type="ECO:0000256" key="8">
    <source>
        <dbReference type="ARBA" id="ARBA00023136"/>
    </source>
</evidence>
<dbReference type="RefSeq" id="WP_246905343.1">
    <property type="nucleotide sequence ID" value="NZ_JALJRB010000007.1"/>
</dbReference>
<evidence type="ECO:0000256" key="2">
    <source>
        <dbReference type="ARBA" id="ARBA00008358"/>
    </source>
</evidence>
<keyword evidence="6 9" id="KW-0812">Transmembrane</keyword>
<gene>
    <name evidence="10" type="ORF">MRX98_08340</name>
</gene>
<evidence type="ECO:0000256" key="9">
    <source>
        <dbReference type="SAM" id="Phobius"/>
    </source>
</evidence>
<evidence type="ECO:0000256" key="4">
    <source>
        <dbReference type="ARBA" id="ARBA00022481"/>
    </source>
</evidence>
<feature type="transmembrane region" description="Helical" evidence="9">
    <location>
        <begin position="25"/>
        <end position="45"/>
    </location>
</feature>
<dbReference type="InterPro" id="IPR010052">
    <property type="entry name" value="T2SS_protein-GspI"/>
</dbReference>
<dbReference type="GO" id="GO:0005886">
    <property type="term" value="C:plasma membrane"/>
    <property type="evidence" value="ECO:0007669"/>
    <property type="project" value="UniProtKB-SubCell"/>
</dbReference>
<dbReference type="NCBIfam" id="TIGR02532">
    <property type="entry name" value="IV_pilin_GFxxxE"/>
    <property type="match status" value="1"/>
</dbReference>
<evidence type="ECO:0000256" key="5">
    <source>
        <dbReference type="ARBA" id="ARBA00022519"/>
    </source>
</evidence>
<keyword evidence="8 9" id="KW-0472">Membrane</keyword>
<dbReference type="GO" id="GO:0015628">
    <property type="term" value="P:protein secretion by the type II secretion system"/>
    <property type="evidence" value="ECO:0007669"/>
    <property type="project" value="InterPro"/>
</dbReference>
<evidence type="ECO:0000256" key="7">
    <source>
        <dbReference type="ARBA" id="ARBA00022989"/>
    </source>
</evidence>
<dbReference type="EMBL" id="JALJRB010000007">
    <property type="protein sequence ID" value="MCJ8500578.1"/>
    <property type="molecule type" value="Genomic_DNA"/>
</dbReference>
<keyword evidence="4" id="KW-0488">Methylation</keyword>